<name>A0A0V0R4K6_PSEPJ</name>
<gene>
    <name evidence="1" type="ORF">PPERSA_04717</name>
</gene>
<reference evidence="1 2" key="1">
    <citation type="journal article" date="2015" name="Sci. Rep.">
        <title>Genome of the facultative scuticociliatosis pathogen Pseudocohnilembus persalinus provides insight into its virulence through horizontal gene transfer.</title>
        <authorList>
            <person name="Xiong J."/>
            <person name="Wang G."/>
            <person name="Cheng J."/>
            <person name="Tian M."/>
            <person name="Pan X."/>
            <person name="Warren A."/>
            <person name="Jiang C."/>
            <person name="Yuan D."/>
            <person name="Miao W."/>
        </authorList>
    </citation>
    <scope>NUCLEOTIDE SEQUENCE [LARGE SCALE GENOMIC DNA]</scope>
    <source>
        <strain evidence="1">36N120E</strain>
    </source>
</reference>
<dbReference type="Proteomes" id="UP000054937">
    <property type="component" value="Unassembled WGS sequence"/>
</dbReference>
<evidence type="ECO:0000313" key="1">
    <source>
        <dbReference type="EMBL" id="KRX09411.1"/>
    </source>
</evidence>
<dbReference type="Gene3D" id="3.30.470.20">
    <property type="entry name" value="ATP-grasp fold, B domain"/>
    <property type="match status" value="1"/>
</dbReference>
<dbReference type="EMBL" id="LDAU01000051">
    <property type="protein sequence ID" value="KRX09411.1"/>
    <property type="molecule type" value="Genomic_DNA"/>
</dbReference>
<protein>
    <recommendedName>
        <fullName evidence="3">Tubulin-tyrosine ligase/Tubulin polyglutamylase</fullName>
    </recommendedName>
</protein>
<dbReference type="PANTHER" id="PTHR47664">
    <property type="entry name" value="NLPC_P60 DOMAIN-CONTAINING PROTEIN"/>
    <property type="match status" value="1"/>
</dbReference>
<accession>A0A0V0R4K6</accession>
<dbReference type="InParanoid" id="A0A0V0R4K6"/>
<organism evidence="1 2">
    <name type="scientific">Pseudocohnilembus persalinus</name>
    <name type="common">Ciliate</name>
    <dbReference type="NCBI Taxonomy" id="266149"/>
    <lineage>
        <taxon>Eukaryota</taxon>
        <taxon>Sar</taxon>
        <taxon>Alveolata</taxon>
        <taxon>Ciliophora</taxon>
        <taxon>Intramacronucleata</taxon>
        <taxon>Oligohymenophorea</taxon>
        <taxon>Scuticociliatia</taxon>
        <taxon>Philasterida</taxon>
        <taxon>Pseudocohnilembidae</taxon>
        <taxon>Pseudocohnilembus</taxon>
    </lineage>
</organism>
<dbReference type="InterPro" id="IPR004344">
    <property type="entry name" value="TTL/TTLL_fam"/>
</dbReference>
<comment type="caution">
    <text evidence="1">The sequence shown here is derived from an EMBL/GenBank/DDBJ whole genome shotgun (WGS) entry which is preliminary data.</text>
</comment>
<dbReference type="SUPFAM" id="SSF56059">
    <property type="entry name" value="Glutathione synthetase ATP-binding domain-like"/>
    <property type="match status" value="1"/>
</dbReference>
<evidence type="ECO:0000313" key="2">
    <source>
        <dbReference type="Proteomes" id="UP000054937"/>
    </source>
</evidence>
<proteinExistence type="predicted"/>
<dbReference type="AlphaFoldDB" id="A0A0V0R4K6"/>
<evidence type="ECO:0008006" key="3">
    <source>
        <dbReference type="Google" id="ProtNLM"/>
    </source>
</evidence>
<keyword evidence="2" id="KW-1185">Reference proteome</keyword>
<dbReference type="Pfam" id="PF03133">
    <property type="entry name" value="TTL"/>
    <property type="match status" value="1"/>
</dbReference>
<sequence length="578" mass="67808">MTTAIYLGCKNSKDISYTLESKIKAAITYSILSVEKVLKAKQPQIIGFDFEINNNLEPFVTQISIVDNPKLIKAIKEKQVCNLPENNKCEVLLDTLQNINFIQSHQFQIRKWNVPKMNQVKYHQLIDEFGQPLSNIKTFHSNRLQSFNVVSQHLKRRGLKNTQIKNNSSFKHGLVYTSTIEFDNKKKYTNQLTYSINAAWPSFLSDKFKLIKSLKEFDKLQPYNNIYNSSFINPLQYQIDFRNLSQPLSKDETEVLNLENKGMWILKSAQGMKGIGIELIYDLNDIQEAIQLKRDHHQLTDKLNIKNHKSYHRYFTLQKYIENPLLQDGKKFDSRQFILVVSSDPLIVVYQTGYTRKTLVDYHRFSKSKYTHLGNGDIQKELPGYKQKVQKNHNYLREEFKSKLIKEYPEYNQVNFDLMEEKTKAGITYAIKAALNQNPNVRKGDTEIISVDMVIDENLNAFITEFNRNPYLGTSQKVLAQFFPSLGQDFADATLALHAMEHDEIIARSREDPFFICDIMKKIYNCKDNVLINDAVGYSYLDHVDIQSYKYPEYKIYEEKDREQYQKDRQQRMRKILK</sequence>
<dbReference type="PROSITE" id="PS51221">
    <property type="entry name" value="TTL"/>
    <property type="match status" value="1"/>
</dbReference>
<dbReference type="PANTHER" id="PTHR47664:SF1">
    <property type="entry name" value="CHROMOSOME UNDETERMINED SCAFFOLD_14, WHOLE GENOME SHOTGUN SEQUENCE"/>
    <property type="match status" value="1"/>
</dbReference>
<dbReference type="OrthoDB" id="202825at2759"/>